<feature type="non-terminal residue" evidence="1">
    <location>
        <position position="77"/>
    </location>
</feature>
<dbReference type="AlphaFoldDB" id="A0A087UC37"/>
<name>A0A087UC37_STEMI</name>
<sequence>MIYDLRWKFPEMPSVSFGHFSKVLDYQFKTIICRTSGTMSPRTTENVGGILISESPVRCDIICRQHSAAQSSGDNTQ</sequence>
<gene>
    <name evidence="1" type="ORF">X975_12924</name>
</gene>
<organism evidence="1 2">
    <name type="scientific">Stegodyphus mimosarum</name>
    <name type="common">African social velvet spider</name>
    <dbReference type="NCBI Taxonomy" id="407821"/>
    <lineage>
        <taxon>Eukaryota</taxon>
        <taxon>Metazoa</taxon>
        <taxon>Ecdysozoa</taxon>
        <taxon>Arthropoda</taxon>
        <taxon>Chelicerata</taxon>
        <taxon>Arachnida</taxon>
        <taxon>Araneae</taxon>
        <taxon>Araneomorphae</taxon>
        <taxon>Entelegynae</taxon>
        <taxon>Eresoidea</taxon>
        <taxon>Eresidae</taxon>
        <taxon>Stegodyphus</taxon>
    </lineage>
</organism>
<dbReference type="Proteomes" id="UP000054359">
    <property type="component" value="Unassembled WGS sequence"/>
</dbReference>
<evidence type="ECO:0000313" key="2">
    <source>
        <dbReference type="Proteomes" id="UP000054359"/>
    </source>
</evidence>
<dbReference type="EMBL" id="KK119165">
    <property type="protein sequence ID" value="KFM74926.1"/>
    <property type="molecule type" value="Genomic_DNA"/>
</dbReference>
<keyword evidence="2" id="KW-1185">Reference proteome</keyword>
<evidence type="ECO:0000313" key="1">
    <source>
        <dbReference type="EMBL" id="KFM74926.1"/>
    </source>
</evidence>
<proteinExistence type="predicted"/>
<reference evidence="1 2" key="1">
    <citation type="submission" date="2013-11" db="EMBL/GenBank/DDBJ databases">
        <title>Genome sequencing of Stegodyphus mimosarum.</title>
        <authorList>
            <person name="Bechsgaard J."/>
        </authorList>
    </citation>
    <scope>NUCLEOTIDE SEQUENCE [LARGE SCALE GENOMIC DNA]</scope>
</reference>
<accession>A0A087UC37</accession>
<protein>
    <submittedName>
        <fullName evidence="1">Uncharacterized protein</fullName>
    </submittedName>
</protein>